<evidence type="ECO:0008006" key="3">
    <source>
        <dbReference type="Google" id="ProtNLM"/>
    </source>
</evidence>
<comment type="caution">
    <text evidence="1">The sequence shown here is derived from an EMBL/GenBank/DDBJ whole genome shotgun (WGS) entry which is preliminary data.</text>
</comment>
<reference evidence="1 2" key="1">
    <citation type="submission" date="2015-09" db="EMBL/GenBank/DDBJ databases">
        <title>Genome announcement of multiple Pseudomonas syringae strains.</title>
        <authorList>
            <person name="Thakur S."/>
            <person name="Wang P.W."/>
            <person name="Gong Y."/>
            <person name="Weir B.S."/>
            <person name="Guttman D.S."/>
        </authorList>
    </citation>
    <scope>NUCLEOTIDE SEQUENCE [LARGE SCALE GENOMIC DNA]</scope>
    <source>
        <strain evidence="1 2">ICMP3956</strain>
    </source>
</reference>
<dbReference type="Pfam" id="PF11379">
    <property type="entry name" value="DUF3182"/>
    <property type="match status" value="1"/>
</dbReference>
<accession>A0A0N8SL99</accession>
<dbReference type="InterPro" id="IPR021519">
    <property type="entry name" value="DUF3182"/>
</dbReference>
<organism evidence="1 2">
    <name type="scientific">Pseudomonas syringae pv. primulae</name>
    <dbReference type="NCBI Taxonomy" id="251707"/>
    <lineage>
        <taxon>Bacteria</taxon>
        <taxon>Pseudomonadati</taxon>
        <taxon>Pseudomonadota</taxon>
        <taxon>Gammaproteobacteria</taxon>
        <taxon>Pseudomonadales</taxon>
        <taxon>Pseudomonadaceae</taxon>
        <taxon>Pseudomonas</taxon>
    </lineage>
</organism>
<dbReference type="SUPFAM" id="SSF56059">
    <property type="entry name" value="Glutathione synthetase ATP-binding domain-like"/>
    <property type="match status" value="1"/>
</dbReference>
<name>A0A0N8SL99_9PSED</name>
<dbReference type="Proteomes" id="UP000050562">
    <property type="component" value="Unassembled WGS sequence"/>
</dbReference>
<evidence type="ECO:0000313" key="2">
    <source>
        <dbReference type="Proteomes" id="UP000050562"/>
    </source>
</evidence>
<protein>
    <recommendedName>
        <fullName evidence="3">Biotin carboxylase</fullName>
    </recommendedName>
</protein>
<dbReference type="EMBL" id="LJRC01000116">
    <property type="protein sequence ID" value="KPY37400.1"/>
    <property type="molecule type" value="Genomic_DNA"/>
</dbReference>
<dbReference type="AlphaFoldDB" id="A0A0N8SL99"/>
<gene>
    <name evidence="1" type="ORF">ALO52_01024</name>
</gene>
<sequence>MLMTGTVTGKTDVVLLPTRKTLSTHETVVHQVLAQKLATLLGAEFVGLYDSVIHQGRALYFVPSDTLIERDNPGIRSADDLFGGVIAEPFMATKALSHLLPDNATYKPPGWSDAFHRQAAQAVLAGFSVFTDKDASRVGTQMLANGPVRLKPVLATAGRGQVVVTTEAELTEAIARQDLHEMQEYGLVLEENLTEVVTLSVGQVQVAGLTASYYGTQDLTRDNQGETVYGGSRLHLVRGDYQALLRLPLDDSVRRAVQQALAYESAAFACFPGFIASRRNYDIAQGTNAQGQRCSGVLEQSWRIGGASAAEVEALLLFNAGPALHQVTVSTHEVYGKTTLPSDAQVLYEGEDPQVGFISKFVQVETL</sequence>
<proteinExistence type="predicted"/>
<evidence type="ECO:0000313" key="1">
    <source>
        <dbReference type="EMBL" id="KPY37400.1"/>
    </source>
</evidence>
<dbReference type="PATRIC" id="fig|251707.3.peg.1347"/>